<sequence length="180" mass="20876">RKINEINVQDCHFEANRMQYKDAKSLIQQWFSKGITQISDICCKICNQENPRPKEDSPGSDYLVKISENQEYQSYIPKTRETTRFTIADPPPHLYIHLEAVAQLTPEQQEPYMNNTDWPAVFNFDGIEYHLISHGFWAYHHYWSEVVCTVKGICGIWKHDERENDGVACLVSPDPTKIGG</sequence>
<name>A0A9P6TDL8_9BASI</name>
<evidence type="ECO:0000313" key="2">
    <source>
        <dbReference type="Proteomes" id="UP000886653"/>
    </source>
</evidence>
<evidence type="ECO:0000313" key="1">
    <source>
        <dbReference type="EMBL" id="KAG0148492.1"/>
    </source>
</evidence>
<gene>
    <name evidence="1" type="ORF">CROQUDRAFT_15632</name>
</gene>
<keyword evidence="2" id="KW-1185">Reference proteome</keyword>
<dbReference type="OrthoDB" id="2507532at2759"/>
<reference evidence="1" key="1">
    <citation type="submission" date="2013-11" db="EMBL/GenBank/DDBJ databases">
        <title>Genome sequence of the fusiform rust pathogen reveals effectors for host alternation and coevolution with pine.</title>
        <authorList>
            <consortium name="DOE Joint Genome Institute"/>
            <person name="Smith K."/>
            <person name="Pendleton A."/>
            <person name="Kubisiak T."/>
            <person name="Anderson C."/>
            <person name="Salamov A."/>
            <person name="Aerts A."/>
            <person name="Riley R."/>
            <person name="Clum A."/>
            <person name="Lindquist E."/>
            <person name="Ence D."/>
            <person name="Campbell M."/>
            <person name="Kronenberg Z."/>
            <person name="Feau N."/>
            <person name="Dhillon B."/>
            <person name="Hamelin R."/>
            <person name="Burleigh J."/>
            <person name="Smith J."/>
            <person name="Yandell M."/>
            <person name="Nelson C."/>
            <person name="Grigoriev I."/>
            <person name="Davis J."/>
        </authorList>
    </citation>
    <scope>NUCLEOTIDE SEQUENCE</scope>
    <source>
        <strain evidence="1">G11</strain>
    </source>
</reference>
<comment type="caution">
    <text evidence="1">The sequence shown here is derived from an EMBL/GenBank/DDBJ whole genome shotgun (WGS) entry which is preliminary data.</text>
</comment>
<feature type="non-terminal residue" evidence="1">
    <location>
        <position position="180"/>
    </location>
</feature>
<organism evidence="1 2">
    <name type="scientific">Cronartium quercuum f. sp. fusiforme G11</name>
    <dbReference type="NCBI Taxonomy" id="708437"/>
    <lineage>
        <taxon>Eukaryota</taxon>
        <taxon>Fungi</taxon>
        <taxon>Dikarya</taxon>
        <taxon>Basidiomycota</taxon>
        <taxon>Pucciniomycotina</taxon>
        <taxon>Pucciniomycetes</taxon>
        <taxon>Pucciniales</taxon>
        <taxon>Coleosporiaceae</taxon>
        <taxon>Cronartium</taxon>
    </lineage>
</organism>
<feature type="non-terminal residue" evidence="1">
    <location>
        <position position="1"/>
    </location>
</feature>
<dbReference type="Proteomes" id="UP000886653">
    <property type="component" value="Unassembled WGS sequence"/>
</dbReference>
<dbReference type="EMBL" id="MU167236">
    <property type="protein sequence ID" value="KAG0148492.1"/>
    <property type="molecule type" value="Genomic_DNA"/>
</dbReference>
<accession>A0A9P6TDL8</accession>
<dbReference type="AlphaFoldDB" id="A0A9P6TDL8"/>
<proteinExistence type="predicted"/>
<protein>
    <submittedName>
        <fullName evidence="1">Uncharacterized protein</fullName>
    </submittedName>
</protein>